<dbReference type="Gene3D" id="3.30.420.40">
    <property type="match status" value="1"/>
</dbReference>
<organism evidence="2 3">
    <name type="scientific">Chitinivibrio alkaliphilus ACht1</name>
    <dbReference type="NCBI Taxonomy" id="1313304"/>
    <lineage>
        <taxon>Bacteria</taxon>
        <taxon>Pseudomonadati</taxon>
        <taxon>Fibrobacterota</taxon>
        <taxon>Chitinivibrionia</taxon>
        <taxon>Chitinivibrionales</taxon>
        <taxon>Chitinivibrionaceae</taxon>
        <taxon>Chitinivibrio</taxon>
    </lineage>
</organism>
<dbReference type="eggNOG" id="COG0248">
    <property type="taxonomic scope" value="Bacteria"/>
</dbReference>
<dbReference type="SMART" id="SM00471">
    <property type="entry name" value="HDc"/>
    <property type="match status" value="1"/>
</dbReference>
<dbReference type="Proteomes" id="UP000017148">
    <property type="component" value="Unassembled WGS sequence"/>
</dbReference>
<proteinExistence type="predicted"/>
<name>U7D4K0_9BACT</name>
<dbReference type="PANTHER" id="PTHR30005">
    <property type="entry name" value="EXOPOLYPHOSPHATASE"/>
    <property type="match status" value="1"/>
</dbReference>
<dbReference type="STRING" id="1313304.CALK_2309"/>
<dbReference type="PANTHER" id="PTHR30005:SF0">
    <property type="entry name" value="RETROGRADE REGULATION PROTEIN 2"/>
    <property type="match status" value="1"/>
</dbReference>
<dbReference type="SUPFAM" id="SSF53067">
    <property type="entry name" value="Actin-like ATPase domain"/>
    <property type="match status" value="2"/>
</dbReference>
<dbReference type="PROSITE" id="PS51831">
    <property type="entry name" value="HD"/>
    <property type="match status" value="1"/>
</dbReference>
<dbReference type="Pfam" id="PF21447">
    <property type="entry name" value="Ppx-GppA_III"/>
    <property type="match status" value="1"/>
</dbReference>
<dbReference type="OrthoDB" id="9814545at2"/>
<dbReference type="InterPro" id="IPR048950">
    <property type="entry name" value="Ppx_GppA_C"/>
</dbReference>
<feature type="domain" description="HD" evidence="1">
    <location>
        <begin position="334"/>
        <end position="453"/>
    </location>
</feature>
<protein>
    <submittedName>
        <fullName evidence="2">Ppx/GppA phosphatase</fullName>
    </submittedName>
</protein>
<dbReference type="InterPro" id="IPR003607">
    <property type="entry name" value="HD/PDEase_dom"/>
</dbReference>
<dbReference type="CDD" id="cd00077">
    <property type="entry name" value="HDc"/>
    <property type="match status" value="1"/>
</dbReference>
<dbReference type="RefSeq" id="WP_022637672.1">
    <property type="nucleotide sequence ID" value="NZ_ASJR01000029.1"/>
</dbReference>
<dbReference type="Gene3D" id="1.10.3210.10">
    <property type="entry name" value="Hypothetical protein af1432"/>
    <property type="match status" value="1"/>
</dbReference>
<dbReference type="GO" id="GO:0016462">
    <property type="term" value="F:pyrophosphatase activity"/>
    <property type="evidence" value="ECO:0007669"/>
    <property type="project" value="TreeGrafter"/>
</dbReference>
<sequence>MPPIFAIIDLGSQSVRLRIMQTDVHGNIEQIDFLEQNIPLGADTFSQKKKISDTNTNKVIHALMAYKRVITEYDVPPHHCLSLASSAIKEARNRDLFIHKIAIATGITIHVLSVREIIRYLYISYKHSVGRAEHFQNQNSLIYHMGGGNSPFIHMVKNTVVFSHISHFGTLRAMEEIHPYAETPEELYDSLYQEIERRVDNLFSYGYIHRTINALITYGTAITTAAQETGCSTPHASYSTLPLEKLIAFSDTIRYLSAHEISQTYNLPHTVSAYLSPALWMYRTIAKKLSVKELYLCDISLHTGVLLFKQGITYDLQKQSKKAAQAVGEKYLYDKKHAQRVAYYARKIGSTLAKQFHISEHELHLLELAAYLHDIGKFINSSNHHGHSYYLIQNSTLFGLTKDEIHTVALLSKYHRKKYPTKISGQKKYSYEERLRVLKLSAILRIADSLDKGGMGKKAVSISLTSKALRISMPYYEGHNLERLAIRENNKNLKTSTAYR</sequence>
<accession>U7D4K0</accession>
<dbReference type="EMBL" id="ASJR01000029">
    <property type="protein sequence ID" value="ERP30858.1"/>
    <property type="molecule type" value="Genomic_DNA"/>
</dbReference>
<evidence type="ECO:0000259" key="1">
    <source>
        <dbReference type="PROSITE" id="PS51831"/>
    </source>
</evidence>
<comment type="caution">
    <text evidence="2">The sequence shown here is derived from an EMBL/GenBank/DDBJ whole genome shotgun (WGS) entry which is preliminary data.</text>
</comment>
<dbReference type="Gene3D" id="3.30.420.150">
    <property type="entry name" value="Exopolyphosphatase. Domain 2"/>
    <property type="match status" value="1"/>
</dbReference>
<dbReference type="InterPro" id="IPR050273">
    <property type="entry name" value="GppA/Ppx_hydrolase"/>
</dbReference>
<dbReference type="SUPFAM" id="SSF109604">
    <property type="entry name" value="HD-domain/PDEase-like"/>
    <property type="match status" value="1"/>
</dbReference>
<gene>
    <name evidence="2" type="ORF">CALK_2309</name>
</gene>
<dbReference type="InterPro" id="IPR006674">
    <property type="entry name" value="HD_domain"/>
</dbReference>
<evidence type="ECO:0000313" key="3">
    <source>
        <dbReference type="Proteomes" id="UP000017148"/>
    </source>
</evidence>
<dbReference type="InterPro" id="IPR003695">
    <property type="entry name" value="Ppx_GppA_N"/>
</dbReference>
<evidence type="ECO:0000313" key="2">
    <source>
        <dbReference type="EMBL" id="ERP30858.1"/>
    </source>
</evidence>
<dbReference type="InterPro" id="IPR043129">
    <property type="entry name" value="ATPase_NBD"/>
</dbReference>
<dbReference type="Pfam" id="PF02541">
    <property type="entry name" value="Ppx-GppA"/>
    <property type="match status" value="1"/>
</dbReference>
<reference evidence="2 3" key="1">
    <citation type="journal article" date="2013" name="Environ. Microbiol.">
        <title>Genome analysis of Chitinivibrio alkaliphilus gen. nov., sp. nov., a novel extremely haloalkaliphilic anaerobic chitinolytic bacterium from the candidate phylum Termite Group 3.</title>
        <authorList>
            <person name="Sorokin D.Y."/>
            <person name="Gumerov V.M."/>
            <person name="Rakitin A.L."/>
            <person name="Beletsky A.V."/>
            <person name="Damste J.S."/>
            <person name="Muyzer G."/>
            <person name="Mardanov A.V."/>
            <person name="Ravin N.V."/>
        </authorList>
    </citation>
    <scope>NUCLEOTIDE SEQUENCE [LARGE SCALE GENOMIC DNA]</scope>
    <source>
        <strain evidence="2 3">ACht1</strain>
    </source>
</reference>
<dbReference type="AlphaFoldDB" id="U7D4K0"/>
<keyword evidence="3" id="KW-1185">Reference proteome</keyword>